<dbReference type="InterPro" id="IPR052173">
    <property type="entry name" value="Beta-lactam_resp_regulator"/>
</dbReference>
<organism evidence="9 10">
    <name type="scientific">Epidermidibacterium keratini</name>
    <dbReference type="NCBI Taxonomy" id="1891644"/>
    <lineage>
        <taxon>Bacteria</taxon>
        <taxon>Bacillati</taxon>
        <taxon>Actinomycetota</taxon>
        <taxon>Actinomycetes</taxon>
        <taxon>Sporichthyales</taxon>
        <taxon>Sporichthyaceae</taxon>
        <taxon>Epidermidibacterium</taxon>
    </lineage>
</organism>
<dbReference type="PANTHER" id="PTHR34978:SF3">
    <property type="entry name" value="SLR0241 PROTEIN"/>
    <property type="match status" value="1"/>
</dbReference>
<keyword evidence="10" id="KW-1185">Reference proteome</keyword>
<keyword evidence="5 6" id="KW-0482">Metalloprotease</keyword>
<dbReference type="KEGG" id="eke:EK0264_15985"/>
<dbReference type="EMBL" id="CP047156">
    <property type="protein sequence ID" value="QHC01642.1"/>
    <property type="molecule type" value="Genomic_DNA"/>
</dbReference>
<comment type="cofactor">
    <cofactor evidence="6">
        <name>Zn(2+)</name>
        <dbReference type="ChEBI" id="CHEBI:29105"/>
    </cofactor>
    <text evidence="6">Binds 1 zinc ion per subunit.</text>
</comment>
<dbReference type="OrthoDB" id="9785340at2"/>
<dbReference type="GO" id="GO:0046872">
    <property type="term" value="F:metal ion binding"/>
    <property type="evidence" value="ECO:0007669"/>
    <property type="project" value="UniProtKB-KW"/>
</dbReference>
<comment type="similarity">
    <text evidence="6">Belongs to the peptidase M48 family.</text>
</comment>
<dbReference type="InterPro" id="IPR001915">
    <property type="entry name" value="Peptidase_M48"/>
</dbReference>
<reference evidence="9 10" key="1">
    <citation type="journal article" date="2018" name="Int. J. Syst. Evol. Microbiol.">
        <title>Epidermidibacterium keratini gen. nov., sp. nov., a member of the family Sporichthyaceae, isolated from keratin epidermis.</title>
        <authorList>
            <person name="Lee D.G."/>
            <person name="Trujillo M.E."/>
            <person name="Kang S."/>
            <person name="Nam J.J."/>
            <person name="Kim Y.J."/>
        </authorList>
    </citation>
    <scope>NUCLEOTIDE SEQUENCE [LARGE SCALE GENOMIC DNA]</scope>
    <source>
        <strain evidence="9 10">EPI-7</strain>
    </source>
</reference>
<evidence type="ECO:0000256" key="4">
    <source>
        <dbReference type="ARBA" id="ARBA00022833"/>
    </source>
</evidence>
<keyword evidence="3 6" id="KW-0378">Hydrolase</keyword>
<dbReference type="Gene3D" id="3.30.2010.10">
    <property type="entry name" value="Metalloproteases ('zincins'), catalytic domain"/>
    <property type="match status" value="1"/>
</dbReference>
<feature type="transmembrane region" description="Helical" evidence="7">
    <location>
        <begin position="73"/>
        <end position="93"/>
    </location>
</feature>
<evidence type="ECO:0000256" key="2">
    <source>
        <dbReference type="ARBA" id="ARBA00022723"/>
    </source>
</evidence>
<evidence type="ECO:0000256" key="5">
    <source>
        <dbReference type="ARBA" id="ARBA00023049"/>
    </source>
</evidence>
<keyword evidence="4 6" id="KW-0862">Zinc</keyword>
<sequence>MWISVALFGYAALTAVLTPMVLTRARWQVHYPRCALGLWIAAFATGIAALLAATVNAVALAAGVTGHRVSGMVAIGLSTFGIIVVSAVIALTLTSAEGVVDAQTVNVRALLSVPHRAEQRAGYILYTCRSDEMVACSIPGRDRAVVISEGLARTLTDEQLDAVVAHEWVHLSQRHYLAMRLADINAASLPVLPAAQGLKRATAFLVELIADDAAARRLGPAPVVSALNRLAEVHGDPAMALRAERLSSRS</sequence>
<dbReference type="Proteomes" id="UP000463857">
    <property type="component" value="Chromosome"/>
</dbReference>
<proteinExistence type="inferred from homology"/>
<keyword evidence="7" id="KW-1133">Transmembrane helix</keyword>
<evidence type="ECO:0000256" key="3">
    <source>
        <dbReference type="ARBA" id="ARBA00022801"/>
    </source>
</evidence>
<dbReference type="InParanoid" id="A0A7L4YRF1"/>
<dbReference type="GO" id="GO:0004222">
    <property type="term" value="F:metalloendopeptidase activity"/>
    <property type="evidence" value="ECO:0007669"/>
    <property type="project" value="InterPro"/>
</dbReference>
<keyword evidence="7" id="KW-0812">Transmembrane</keyword>
<keyword evidence="1 6" id="KW-0645">Protease</keyword>
<evidence type="ECO:0000256" key="1">
    <source>
        <dbReference type="ARBA" id="ARBA00022670"/>
    </source>
</evidence>
<name>A0A7L4YRF1_9ACTN</name>
<evidence type="ECO:0000259" key="8">
    <source>
        <dbReference type="Pfam" id="PF01435"/>
    </source>
</evidence>
<gene>
    <name evidence="9" type="ORF">EK0264_15985</name>
</gene>
<evidence type="ECO:0000256" key="7">
    <source>
        <dbReference type="SAM" id="Phobius"/>
    </source>
</evidence>
<evidence type="ECO:0000256" key="6">
    <source>
        <dbReference type="RuleBase" id="RU003983"/>
    </source>
</evidence>
<keyword evidence="2" id="KW-0479">Metal-binding</keyword>
<dbReference type="CDD" id="cd07326">
    <property type="entry name" value="M56_BlaR1_MecR1_like"/>
    <property type="match status" value="1"/>
</dbReference>
<keyword evidence="7" id="KW-0472">Membrane</keyword>
<protein>
    <submittedName>
        <fullName evidence="9">M48 family metalloprotease</fullName>
    </submittedName>
</protein>
<dbReference type="RefSeq" id="WP_159546777.1">
    <property type="nucleotide sequence ID" value="NZ_CP047156.1"/>
</dbReference>
<feature type="transmembrane region" description="Helical" evidence="7">
    <location>
        <begin position="35"/>
        <end position="61"/>
    </location>
</feature>
<dbReference type="GO" id="GO:0006508">
    <property type="term" value="P:proteolysis"/>
    <property type="evidence" value="ECO:0007669"/>
    <property type="project" value="UniProtKB-KW"/>
</dbReference>
<evidence type="ECO:0000313" key="9">
    <source>
        <dbReference type="EMBL" id="QHC01642.1"/>
    </source>
</evidence>
<feature type="domain" description="Peptidase M48" evidence="8">
    <location>
        <begin position="141"/>
        <end position="182"/>
    </location>
</feature>
<accession>A0A7L4YRF1</accession>
<dbReference type="Pfam" id="PF01435">
    <property type="entry name" value="Peptidase_M48"/>
    <property type="match status" value="1"/>
</dbReference>
<evidence type="ECO:0000313" key="10">
    <source>
        <dbReference type="Proteomes" id="UP000463857"/>
    </source>
</evidence>
<dbReference type="PANTHER" id="PTHR34978">
    <property type="entry name" value="POSSIBLE SENSOR-TRANSDUCER PROTEIN BLAR"/>
    <property type="match status" value="1"/>
</dbReference>
<dbReference type="AlphaFoldDB" id="A0A7L4YRF1"/>